<dbReference type="InterPro" id="IPR012337">
    <property type="entry name" value="RNaseH-like_sf"/>
</dbReference>
<proteinExistence type="predicted"/>
<dbReference type="WBParaSite" id="PSAMB.scaffold1318size33055.g12325.t1">
    <property type="protein sequence ID" value="PSAMB.scaffold1318size33055.g12325.t1"/>
    <property type="gene ID" value="PSAMB.scaffold1318size33055.g12325"/>
</dbReference>
<reference evidence="2" key="1">
    <citation type="submission" date="2022-11" db="UniProtKB">
        <authorList>
            <consortium name="WormBaseParasite"/>
        </authorList>
    </citation>
    <scope>IDENTIFICATION</scope>
</reference>
<protein>
    <submittedName>
        <fullName evidence="2">Uncharacterized protein</fullName>
    </submittedName>
</protein>
<dbReference type="Proteomes" id="UP000887566">
    <property type="component" value="Unplaced"/>
</dbReference>
<dbReference type="AlphaFoldDB" id="A0A914UWH2"/>
<keyword evidence="1" id="KW-1185">Reference proteome</keyword>
<evidence type="ECO:0000313" key="1">
    <source>
        <dbReference type="Proteomes" id="UP000887566"/>
    </source>
</evidence>
<organism evidence="1 2">
    <name type="scientific">Plectus sambesii</name>
    <dbReference type="NCBI Taxonomy" id="2011161"/>
    <lineage>
        <taxon>Eukaryota</taxon>
        <taxon>Metazoa</taxon>
        <taxon>Ecdysozoa</taxon>
        <taxon>Nematoda</taxon>
        <taxon>Chromadorea</taxon>
        <taxon>Plectida</taxon>
        <taxon>Plectina</taxon>
        <taxon>Plectoidea</taxon>
        <taxon>Plectidae</taxon>
        <taxon>Plectus</taxon>
    </lineage>
</organism>
<name>A0A914UWH2_9BILA</name>
<accession>A0A914UWH2</accession>
<sequence>MTYAVSLISLMAHWLDRSFERQIVVLATWSFDKSHTADYIATKLKEILNDFEISDKRVHMFIRDGAPSMASAMRINEWQDAHCLSHKLQLMISNSITG</sequence>
<evidence type="ECO:0000313" key="2">
    <source>
        <dbReference type="WBParaSite" id="PSAMB.scaffold1318size33055.g12325.t1"/>
    </source>
</evidence>
<dbReference type="SUPFAM" id="SSF53098">
    <property type="entry name" value="Ribonuclease H-like"/>
    <property type="match status" value="1"/>
</dbReference>